<gene>
    <name evidence="1" type="ordered locus">APA01_42020</name>
</gene>
<sequence length="256" mass="27331">MFRFGNDGGTVRSYLTPAVWLDYVSSERGSSMTFSIVARCPQSGQFAVAVSSSSPSVAARCGFARAGVGAVTTQNVTDPRLGPWALDLLEAGASATEARDIIVRNCTFPHYRQMSLIDREGRTAVYTGSKALGLSTDLCGVNIASTGNLLASKCVVEAIVRSFEQSEKSKELGARVIVAMKAGLAAGGEAGPVRSAGLQVVAQEAWPLADLRVDWDEAPITKLEELWTIWQPQMHDYVTRCLNPEVAPSYGVPGDE</sequence>
<dbReference type="SUPFAM" id="SSF56235">
    <property type="entry name" value="N-terminal nucleophile aminohydrolases (Ntn hydrolases)"/>
    <property type="match status" value="1"/>
</dbReference>
<dbReference type="HOGENOM" id="CLU_068244_1_1_5"/>
<dbReference type="AlphaFoldDB" id="C7JIR2"/>
<dbReference type="InterPro" id="IPR010430">
    <property type="entry name" value="DUF1028"/>
</dbReference>
<dbReference type="GeneID" id="84441851"/>
<evidence type="ECO:0000313" key="2">
    <source>
        <dbReference type="Proteomes" id="UP000000948"/>
    </source>
</evidence>
<dbReference type="Pfam" id="PF06267">
    <property type="entry name" value="DUF1028"/>
    <property type="match status" value="1"/>
</dbReference>
<protein>
    <recommendedName>
        <fullName evidence="3">DUF1028 domain-containing protein</fullName>
    </recommendedName>
</protein>
<organism evidence="1 2">
    <name type="scientific">Acetobacter pasteurianus (strain NBRC 105184 / IFO 3283-01)</name>
    <dbReference type="NCBI Taxonomy" id="634452"/>
    <lineage>
        <taxon>Bacteria</taxon>
        <taxon>Pseudomonadati</taxon>
        <taxon>Pseudomonadota</taxon>
        <taxon>Alphaproteobacteria</taxon>
        <taxon>Acetobacterales</taxon>
        <taxon>Acetobacteraceae</taxon>
        <taxon>Acetobacter</taxon>
    </lineage>
</organism>
<keyword evidence="1" id="KW-0614">Plasmid</keyword>
<evidence type="ECO:0000313" key="1">
    <source>
        <dbReference type="EMBL" id="BAI00989.1"/>
    </source>
</evidence>
<reference evidence="1 2" key="1">
    <citation type="journal article" date="2009" name="Nucleic Acids Res.">
        <title>Whole-genome analyses reveal genetic instability of Acetobacter pasteurianus.</title>
        <authorList>
            <person name="Azuma Y."/>
            <person name="Hosoyama A."/>
            <person name="Matsutani M."/>
            <person name="Furuya N."/>
            <person name="Horikawa H."/>
            <person name="Harada T."/>
            <person name="Hirakawa H."/>
            <person name="Kuhara S."/>
            <person name="Matsushita K."/>
            <person name="Fujita N."/>
            <person name="Shirai M."/>
        </authorList>
    </citation>
    <scope>NUCLEOTIDE SEQUENCE [LARGE SCALE GENOMIC DNA]</scope>
    <source>
        <strain evidence="2">NBRC 105184 / IFO 3283-01</strain>
    </source>
</reference>
<proteinExistence type="predicted"/>
<dbReference type="EMBL" id="AP011123">
    <property type="protein sequence ID" value="BAI00989.1"/>
    <property type="molecule type" value="Genomic_DNA"/>
</dbReference>
<dbReference type="KEGG" id="apt:APA01_42020"/>
<dbReference type="PANTHER" id="PTHR39328">
    <property type="entry name" value="BLL2871 PROTEIN"/>
    <property type="match status" value="1"/>
</dbReference>
<accession>C7JIR2</accession>
<dbReference type="Proteomes" id="UP000000948">
    <property type="component" value="Plasmid pAPA01-020"/>
</dbReference>
<dbReference type="InterPro" id="IPR029055">
    <property type="entry name" value="Ntn_hydrolases_N"/>
</dbReference>
<name>C7JIR2_ACEP3</name>
<dbReference type="Gene3D" id="3.60.20.10">
    <property type="entry name" value="Glutamine Phosphoribosylpyrophosphate, subunit 1, domain 1"/>
    <property type="match status" value="1"/>
</dbReference>
<evidence type="ECO:0008006" key="3">
    <source>
        <dbReference type="Google" id="ProtNLM"/>
    </source>
</evidence>
<dbReference type="PANTHER" id="PTHR39328:SF1">
    <property type="entry name" value="BLL2871 PROTEIN"/>
    <property type="match status" value="1"/>
</dbReference>
<dbReference type="RefSeq" id="WP_006115463.1">
    <property type="nucleotide sequence ID" value="NC_013211.1"/>
</dbReference>
<geneLocation type="plasmid" evidence="1 2">
    <name>pAPA01-020</name>
</geneLocation>